<feature type="transmembrane region" description="Helical" evidence="1">
    <location>
        <begin position="37"/>
        <end position="57"/>
    </location>
</feature>
<dbReference type="Proteomes" id="UP000542342">
    <property type="component" value="Unassembled WGS sequence"/>
</dbReference>
<reference evidence="2 3" key="1">
    <citation type="submission" date="2020-07" db="EMBL/GenBank/DDBJ databases">
        <title>Thermogemmata thermophila gen. nov., sp. nov., a novel moderate thermophilic planctomycete from a Kamchatka hot spring.</title>
        <authorList>
            <person name="Elcheninov A.G."/>
            <person name="Podosokorskaya O.A."/>
            <person name="Kovaleva O.L."/>
            <person name="Novikov A."/>
            <person name="Bonch-Osmolovskaya E.A."/>
            <person name="Toshchakov S.V."/>
            <person name="Kublanov I.V."/>
        </authorList>
    </citation>
    <scope>NUCLEOTIDE SEQUENCE [LARGE SCALE GENOMIC DNA]</scope>
    <source>
        <strain evidence="2 3">2918</strain>
    </source>
</reference>
<protein>
    <submittedName>
        <fullName evidence="2">Uncharacterized protein</fullName>
    </submittedName>
</protein>
<evidence type="ECO:0000313" key="3">
    <source>
        <dbReference type="Proteomes" id="UP000542342"/>
    </source>
</evidence>
<organism evidence="2 3">
    <name type="scientific">Thermogemmata fonticola</name>
    <dbReference type="NCBI Taxonomy" id="2755323"/>
    <lineage>
        <taxon>Bacteria</taxon>
        <taxon>Pseudomonadati</taxon>
        <taxon>Planctomycetota</taxon>
        <taxon>Planctomycetia</taxon>
        <taxon>Gemmatales</taxon>
        <taxon>Gemmataceae</taxon>
        <taxon>Thermogemmata</taxon>
    </lineage>
</organism>
<evidence type="ECO:0000256" key="1">
    <source>
        <dbReference type="SAM" id="Phobius"/>
    </source>
</evidence>
<accession>A0A7V9AD18</accession>
<keyword evidence="1" id="KW-1133">Transmembrane helix</keyword>
<keyword evidence="1" id="KW-0472">Membrane</keyword>
<evidence type="ECO:0000313" key="2">
    <source>
        <dbReference type="EMBL" id="MBA2227347.1"/>
    </source>
</evidence>
<gene>
    <name evidence="2" type="ORF">H0921_14395</name>
</gene>
<keyword evidence="3" id="KW-1185">Reference proteome</keyword>
<name>A0A7V9AD18_9BACT</name>
<keyword evidence="1" id="KW-0812">Transmembrane</keyword>
<dbReference type="AlphaFoldDB" id="A0A7V9AD18"/>
<comment type="caution">
    <text evidence="2">The sequence shown here is derived from an EMBL/GenBank/DDBJ whole genome shotgun (WGS) entry which is preliminary data.</text>
</comment>
<dbReference type="RefSeq" id="WP_194539210.1">
    <property type="nucleotide sequence ID" value="NZ_JACEFB010000013.1"/>
</dbReference>
<sequence>MEKILCYSSLAVAILVLLMFLLDLVLGIPFGGGPFVTVDILGILAAGIVVYLAVNVMKDLK</sequence>
<proteinExistence type="predicted"/>
<dbReference type="EMBL" id="JACEFB010000013">
    <property type="protein sequence ID" value="MBA2227347.1"/>
    <property type="molecule type" value="Genomic_DNA"/>
</dbReference>